<proteinExistence type="predicted"/>
<accession>A0ABR2YU91</accession>
<evidence type="ECO:0000313" key="1">
    <source>
        <dbReference type="EMBL" id="KAK9915444.1"/>
    </source>
</evidence>
<keyword evidence="2" id="KW-1185">Reference proteome</keyword>
<gene>
    <name evidence="1" type="ORF">WJX75_009247</name>
</gene>
<evidence type="ECO:0000313" key="2">
    <source>
        <dbReference type="Proteomes" id="UP001491310"/>
    </source>
</evidence>
<comment type="caution">
    <text evidence="1">The sequence shown here is derived from an EMBL/GenBank/DDBJ whole genome shotgun (WGS) entry which is preliminary data.</text>
</comment>
<reference evidence="1 2" key="1">
    <citation type="journal article" date="2024" name="Nat. Commun.">
        <title>Phylogenomics reveals the evolutionary origins of lichenization in chlorophyte algae.</title>
        <authorList>
            <person name="Puginier C."/>
            <person name="Libourel C."/>
            <person name="Otte J."/>
            <person name="Skaloud P."/>
            <person name="Haon M."/>
            <person name="Grisel S."/>
            <person name="Petersen M."/>
            <person name="Berrin J.G."/>
            <person name="Delaux P.M."/>
            <person name="Dal Grande F."/>
            <person name="Keller J."/>
        </authorList>
    </citation>
    <scope>NUCLEOTIDE SEQUENCE [LARGE SCALE GENOMIC DNA]</scope>
    <source>
        <strain evidence="1 2">SAG 216-7</strain>
    </source>
</reference>
<protein>
    <submittedName>
        <fullName evidence="1">Uncharacterized protein</fullName>
    </submittedName>
</protein>
<organism evidence="1 2">
    <name type="scientific">Coccomyxa subellipsoidea</name>
    <dbReference type="NCBI Taxonomy" id="248742"/>
    <lineage>
        <taxon>Eukaryota</taxon>
        <taxon>Viridiplantae</taxon>
        <taxon>Chlorophyta</taxon>
        <taxon>core chlorophytes</taxon>
        <taxon>Trebouxiophyceae</taxon>
        <taxon>Trebouxiophyceae incertae sedis</taxon>
        <taxon>Coccomyxaceae</taxon>
        <taxon>Coccomyxa</taxon>
    </lineage>
</organism>
<dbReference type="EMBL" id="JALJOT010000005">
    <property type="protein sequence ID" value="KAK9915444.1"/>
    <property type="molecule type" value="Genomic_DNA"/>
</dbReference>
<name>A0ABR2YU91_9CHLO</name>
<dbReference type="Proteomes" id="UP001491310">
    <property type="component" value="Unassembled WGS sequence"/>
</dbReference>
<sequence length="69" mass="7360">MPGITGNVRNRLIQAGRSKALILFSDTDQFVKETLDDLAQEGSPDSTSSASRLVSLLGDSGIICPNPWV</sequence>